<evidence type="ECO:0000313" key="1">
    <source>
        <dbReference type="EMBL" id="OWY33709.1"/>
    </source>
</evidence>
<keyword evidence="2" id="KW-1185">Reference proteome</keyword>
<proteinExistence type="predicted"/>
<sequence>MPEAIEITPNQPGKALLARYPHQIKSLNRPPNVNFYSVDWPRNALGTVQIKTGEHVITIHDVLGISGSDDPNFASEEIVEWHLYAGLGSEEEIAHDVARQRFLSLLQAIRNAGWQRYQGRGHPRLKGSAALRYALNSRVYALDPDYPLSLQEWMSMPDDSLWRFHLENAYLTLTLTRDARRKDVSKKGAYFIKLSLVDANEEARRIVGPERRADWQAALPEELKLLKQDREHTEQLLKQQGVAIDESYQDPKLR</sequence>
<reference evidence="1 2" key="1">
    <citation type="journal article" date="2010" name="Int. J. Syst. Evol. Microbiol.">
        <title>Reclassification of Herbaspirillum putei as a later heterotypic synonym of Herbaspirillum huttiense, with the description of H. huttiense subsp. huttiense subsp. nov. and H. huttiense subsp. putei subsp. nov., comb. nov., and description of Herbaspirillum aquaticum sp. nov.</title>
        <authorList>
            <person name="Dobritsa A.P."/>
            <person name="Reddy M.C."/>
            <person name="Samadpour M."/>
        </authorList>
    </citation>
    <scope>NUCLEOTIDE SEQUENCE [LARGE SCALE GENOMIC DNA]</scope>
    <source>
        <strain evidence="1 2">IEH 4430</strain>
    </source>
</reference>
<accession>A0A225SSD0</accession>
<evidence type="ECO:0000313" key="2">
    <source>
        <dbReference type="Proteomes" id="UP000214747"/>
    </source>
</evidence>
<protein>
    <submittedName>
        <fullName evidence="1">Uncharacterized protein</fullName>
    </submittedName>
</protein>
<dbReference type="EMBL" id="NJGV01000014">
    <property type="protein sequence ID" value="OWY33709.1"/>
    <property type="molecule type" value="Genomic_DNA"/>
</dbReference>
<comment type="caution">
    <text evidence="1">The sequence shown here is derived from an EMBL/GenBank/DDBJ whole genome shotgun (WGS) entry which is preliminary data.</text>
</comment>
<dbReference type="Proteomes" id="UP000214747">
    <property type="component" value="Unassembled WGS sequence"/>
</dbReference>
<gene>
    <name evidence="1" type="ORF">CEJ45_15170</name>
</gene>
<name>A0A225SSD0_9BURK</name>
<organism evidence="1 2">
    <name type="scientific">Herbaspirillum aquaticum</name>
    <dbReference type="NCBI Taxonomy" id="568783"/>
    <lineage>
        <taxon>Bacteria</taxon>
        <taxon>Pseudomonadati</taxon>
        <taxon>Pseudomonadota</taxon>
        <taxon>Betaproteobacteria</taxon>
        <taxon>Burkholderiales</taxon>
        <taxon>Oxalobacteraceae</taxon>
        <taxon>Herbaspirillum</taxon>
    </lineage>
</organism>
<dbReference type="AlphaFoldDB" id="A0A225SSD0"/>